<feature type="transmembrane region" description="Helical" evidence="1">
    <location>
        <begin position="126"/>
        <end position="145"/>
    </location>
</feature>
<evidence type="ECO:0000313" key="2">
    <source>
        <dbReference type="EMBL" id="PPQ36800.1"/>
    </source>
</evidence>
<organism evidence="2 3">
    <name type="scientific">Rhodopila globiformis</name>
    <name type="common">Rhodopseudomonas globiformis</name>
    <dbReference type="NCBI Taxonomy" id="1071"/>
    <lineage>
        <taxon>Bacteria</taxon>
        <taxon>Pseudomonadati</taxon>
        <taxon>Pseudomonadota</taxon>
        <taxon>Alphaproteobacteria</taxon>
        <taxon>Acetobacterales</taxon>
        <taxon>Acetobacteraceae</taxon>
        <taxon>Rhodopila</taxon>
    </lineage>
</organism>
<gene>
    <name evidence="2" type="ORF">CCS01_04500</name>
</gene>
<keyword evidence="1" id="KW-1133">Transmembrane helix</keyword>
<sequence length="151" mass="16127">MLILGLGGAILHLPILYWLALTPFFGLVCIVAGWRNFATAGSRMHLIWSQILIWCALLVAIYVLYSSGVQGLTFNPNANPLALVTLLALGTFVAGVQARLWQTCAVGIVLFLAVPGIGWINQSLIFLVGVSAVVIILGGLAWAVAERRTNA</sequence>
<feature type="transmembrane region" description="Helical" evidence="1">
    <location>
        <begin position="103"/>
        <end position="120"/>
    </location>
</feature>
<dbReference type="EMBL" id="NHRY01000054">
    <property type="protein sequence ID" value="PPQ36800.1"/>
    <property type="molecule type" value="Genomic_DNA"/>
</dbReference>
<evidence type="ECO:0000256" key="1">
    <source>
        <dbReference type="SAM" id="Phobius"/>
    </source>
</evidence>
<dbReference type="Proteomes" id="UP000239724">
    <property type="component" value="Unassembled WGS sequence"/>
</dbReference>
<keyword evidence="1" id="KW-0472">Membrane</keyword>
<reference evidence="2 3" key="1">
    <citation type="journal article" date="2018" name="Arch. Microbiol.">
        <title>New insights into the metabolic potential of the phototrophic purple bacterium Rhodopila globiformis DSM 161(T) from its draft genome sequence and evidence for a vanadium-dependent nitrogenase.</title>
        <authorList>
            <person name="Imhoff J.F."/>
            <person name="Rahn T."/>
            <person name="Kunzel S."/>
            <person name="Neulinger S.C."/>
        </authorList>
    </citation>
    <scope>NUCLEOTIDE SEQUENCE [LARGE SCALE GENOMIC DNA]</scope>
    <source>
        <strain evidence="2 3">DSM 161</strain>
    </source>
</reference>
<feature type="transmembrane region" description="Helical" evidence="1">
    <location>
        <begin position="77"/>
        <end position="96"/>
    </location>
</feature>
<comment type="caution">
    <text evidence="2">The sequence shown here is derived from an EMBL/GenBank/DDBJ whole genome shotgun (WGS) entry which is preliminary data.</text>
</comment>
<feature type="transmembrane region" description="Helical" evidence="1">
    <location>
        <begin position="15"/>
        <end position="34"/>
    </location>
</feature>
<proteinExistence type="predicted"/>
<keyword evidence="3" id="KW-1185">Reference proteome</keyword>
<dbReference type="OrthoDB" id="7375506at2"/>
<protein>
    <submittedName>
        <fullName evidence="2">Uncharacterized protein</fullName>
    </submittedName>
</protein>
<dbReference type="AlphaFoldDB" id="A0A2S6NM86"/>
<keyword evidence="1" id="KW-0812">Transmembrane</keyword>
<name>A0A2S6NM86_RHOGL</name>
<accession>A0A2S6NM86</accession>
<feature type="transmembrane region" description="Helical" evidence="1">
    <location>
        <begin position="46"/>
        <end position="65"/>
    </location>
</feature>
<evidence type="ECO:0000313" key="3">
    <source>
        <dbReference type="Proteomes" id="UP000239724"/>
    </source>
</evidence>